<feature type="signal peptide" evidence="1">
    <location>
        <begin position="1"/>
        <end position="22"/>
    </location>
</feature>
<evidence type="ECO:0000313" key="2">
    <source>
        <dbReference type="EMBL" id="TXL82234.1"/>
    </source>
</evidence>
<reference evidence="2 3" key="1">
    <citation type="submission" date="2019-06" db="EMBL/GenBank/DDBJ databases">
        <title>New taxonomy in bacterial strain CC-CFT640, isolated from vineyard.</title>
        <authorList>
            <person name="Lin S.-Y."/>
            <person name="Tsai C.-F."/>
            <person name="Young C.-C."/>
        </authorList>
    </citation>
    <scope>NUCLEOTIDE SEQUENCE [LARGE SCALE GENOMIC DNA]</scope>
    <source>
        <strain evidence="2 3">CC-CFT640</strain>
    </source>
</reference>
<dbReference type="OrthoDB" id="7376055at2"/>
<dbReference type="EMBL" id="VDUZ01000001">
    <property type="protein sequence ID" value="TXL82234.1"/>
    <property type="molecule type" value="Genomic_DNA"/>
</dbReference>
<gene>
    <name evidence="2" type="ORF">FHP25_00615</name>
</gene>
<keyword evidence="1" id="KW-0732">Signal</keyword>
<evidence type="ECO:0000313" key="3">
    <source>
        <dbReference type="Proteomes" id="UP000321638"/>
    </source>
</evidence>
<sequence>MRLLFAAAVVLAGVAAGTAVQAQPMRSDMTRVCGEEAQKQHLRGQPLADFLTRCWAGQQPVATMNCDDEARRQSLSGEDLSAFLKKCRAGETPHMPVSDTARQACENRAKTLSGEAKSSFMRDCLAAR</sequence>
<protein>
    <recommendedName>
        <fullName evidence="4">Phosphate starvation-inducible protein PsiF</fullName>
    </recommendedName>
</protein>
<keyword evidence="3" id="KW-1185">Reference proteome</keyword>
<evidence type="ECO:0000256" key="1">
    <source>
        <dbReference type="SAM" id="SignalP"/>
    </source>
</evidence>
<organism evidence="2 3">
    <name type="scientific">Vineibacter terrae</name>
    <dbReference type="NCBI Taxonomy" id="2586908"/>
    <lineage>
        <taxon>Bacteria</taxon>
        <taxon>Pseudomonadati</taxon>
        <taxon>Pseudomonadota</taxon>
        <taxon>Alphaproteobacteria</taxon>
        <taxon>Hyphomicrobiales</taxon>
        <taxon>Vineibacter</taxon>
    </lineage>
</organism>
<comment type="caution">
    <text evidence="2">The sequence shown here is derived from an EMBL/GenBank/DDBJ whole genome shotgun (WGS) entry which is preliminary data.</text>
</comment>
<dbReference type="AlphaFoldDB" id="A0A5C8PVU4"/>
<dbReference type="RefSeq" id="WP_147844940.1">
    <property type="nucleotide sequence ID" value="NZ_VDUZ01000001.1"/>
</dbReference>
<proteinExistence type="predicted"/>
<name>A0A5C8PVU4_9HYPH</name>
<dbReference type="Proteomes" id="UP000321638">
    <property type="component" value="Unassembled WGS sequence"/>
</dbReference>
<evidence type="ECO:0008006" key="4">
    <source>
        <dbReference type="Google" id="ProtNLM"/>
    </source>
</evidence>
<feature type="chain" id="PRO_5022855303" description="Phosphate starvation-inducible protein PsiF" evidence="1">
    <location>
        <begin position="23"/>
        <end position="128"/>
    </location>
</feature>
<accession>A0A5C8PVU4</accession>